<reference evidence="3" key="1">
    <citation type="submission" date="2016-11" db="UniProtKB">
        <authorList>
            <consortium name="WormBaseParasite"/>
        </authorList>
    </citation>
    <scope>IDENTIFICATION</scope>
</reference>
<evidence type="ECO:0000313" key="2">
    <source>
        <dbReference type="Proteomes" id="UP000095280"/>
    </source>
</evidence>
<feature type="region of interest" description="Disordered" evidence="1">
    <location>
        <begin position="1"/>
        <end position="36"/>
    </location>
</feature>
<dbReference type="WBParaSite" id="maker-unitig_43059-snap-gene-0.3-mRNA-1">
    <property type="protein sequence ID" value="maker-unitig_43059-snap-gene-0.3-mRNA-1"/>
    <property type="gene ID" value="maker-unitig_43059-snap-gene-0.3"/>
</dbReference>
<protein>
    <submittedName>
        <fullName evidence="3">TRAF-type domain-containing protein</fullName>
    </submittedName>
</protein>
<dbReference type="AlphaFoldDB" id="A0A1I8FQY2"/>
<keyword evidence="2" id="KW-1185">Reference proteome</keyword>
<organism evidence="2 3">
    <name type="scientific">Macrostomum lignano</name>
    <dbReference type="NCBI Taxonomy" id="282301"/>
    <lineage>
        <taxon>Eukaryota</taxon>
        <taxon>Metazoa</taxon>
        <taxon>Spiralia</taxon>
        <taxon>Lophotrochozoa</taxon>
        <taxon>Platyhelminthes</taxon>
        <taxon>Rhabditophora</taxon>
        <taxon>Macrostomorpha</taxon>
        <taxon>Macrostomida</taxon>
        <taxon>Macrostomidae</taxon>
        <taxon>Macrostomum</taxon>
    </lineage>
</organism>
<name>A0A1I8FQY2_9PLAT</name>
<dbReference type="Proteomes" id="UP000095280">
    <property type="component" value="Unplaced"/>
</dbReference>
<evidence type="ECO:0000313" key="3">
    <source>
        <dbReference type="WBParaSite" id="maker-unitig_43059-snap-gene-0.3-mRNA-1"/>
    </source>
</evidence>
<proteinExistence type="predicted"/>
<sequence>AGCGRNSGRPQKRTTSSSDGRRHLASRAASRKPSEPCRLHHRNVFAAAAAAQSPALVQRCQELLVTLDPVPEPCRLRAGLNVCGCTSAKQSLRDLLMPAEGPIHSWPCRSSILRVGGPLLHPGRVRQRQADGFKVIRAGLRDPLSRWLTGNPRLDWPPGRPPCPHCSRVRGRHLLLLRAQLFDRDRALARLHEVNGAAAAAA</sequence>
<accession>A0A1I8FQY2</accession>
<evidence type="ECO:0000256" key="1">
    <source>
        <dbReference type="SAM" id="MobiDB-lite"/>
    </source>
</evidence>